<gene>
    <name evidence="5" type="ORF">PCANC_09944</name>
</gene>
<name>A0A2N5V2R7_9BASI</name>
<dbReference type="GO" id="GO:0004349">
    <property type="term" value="F:glutamate 5-kinase activity"/>
    <property type="evidence" value="ECO:0007669"/>
    <property type="project" value="TreeGrafter"/>
</dbReference>
<keyword evidence="4" id="KW-0067">ATP-binding</keyword>
<keyword evidence="6" id="KW-1185">Reference proteome</keyword>
<reference evidence="5 6" key="1">
    <citation type="submission" date="2017-11" db="EMBL/GenBank/DDBJ databases">
        <title>De novo assembly and phasing of dikaryotic genomes from two isolates of Puccinia coronata f. sp. avenae, the causal agent of oat crown rust.</title>
        <authorList>
            <person name="Miller M.E."/>
            <person name="Zhang Y."/>
            <person name="Omidvar V."/>
            <person name="Sperschneider J."/>
            <person name="Schwessinger B."/>
            <person name="Raley C."/>
            <person name="Palmer J.M."/>
            <person name="Garnica D."/>
            <person name="Upadhyaya N."/>
            <person name="Rathjen J."/>
            <person name="Taylor J.M."/>
            <person name="Park R.F."/>
            <person name="Dodds P.N."/>
            <person name="Hirsch C.D."/>
            <person name="Kianian S.F."/>
            <person name="Figueroa M."/>
        </authorList>
    </citation>
    <scope>NUCLEOTIDE SEQUENCE [LARGE SCALE GENOMIC DNA]</scope>
    <source>
        <strain evidence="5">12NC29</strain>
    </source>
</reference>
<dbReference type="GO" id="GO:0005524">
    <property type="term" value="F:ATP binding"/>
    <property type="evidence" value="ECO:0007669"/>
    <property type="project" value="UniProtKB-KW"/>
</dbReference>
<evidence type="ECO:0000256" key="4">
    <source>
        <dbReference type="ARBA" id="ARBA00022840"/>
    </source>
</evidence>
<dbReference type="AlphaFoldDB" id="A0A2N5V2R7"/>
<dbReference type="PANTHER" id="PTHR43654:SF3">
    <property type="entry name" value="GLUTAMATE 5-KINASE"/>
    <property type="match status" value="1"/>
</dbReference>
<dbReference type="SUPFAM" id="SSF53633">
    <property type="entry name" value="Carbamate kinase-like"/>
    <property type="match status" value="1"/>
</dbReference>
<keyword evidence="2" id="KW-0547">Nucleotide-binding</keyword>
<evidence type="ECO:0000256" key="3">
    <source>
        <dbReference type="ARBA" id="ARBA00022777"/>
    </source>
</evidence>
<dbReference type="GO" id="GO:0005829">
    <property type="term" value="C:cytosol"/>
    <property type="evidence" value="ECO:0007669"/>
    <property type="project" value="TreeGrafter"/>
</dbReference>
<dbReference type="Proteomes" id="UP000235388">
    <property type="component" value="Unassembled WGS sequence"/>
</dbReference>
<dbReference type="PRINTS" id="PR00474">
    <property type="entry name" value="GLU5KINASE"/>
</dbReference>
<dbReference type="STRING" id="200324.A0A2N5V2R7"/>
<organism evidence="5 6">
    <name type="scientific">Puccinia coronata f. sp. avenae</name>
    <dbReference type="NCBI Taxonomy" id="200324"/>
    <lineage>
        <taxon>Eukaryota</taxon>
        <taxon>Fungi</taxon>
        <taxon>Dikarya</taxon>
        <taxon>Basidiomycota</taxon>
        <taxon>Pucciniomycotina</taxon>
        <taxon>Pucciniomycetes</taxon>
        <taxon>Pucciniales</taxon>
        <taxon>Pucciniaceae</taxon>
        <taxon>Puccinia</taxon>
    </lineage>
</organism>
<sequence length="409" mass="45896">MGDTIVSYLGFRIRASLKGNLRDDALVHFRDQFSRLPSGPPRRNLLGQSITYLASQPSAGPEQLKAWIGAMDNTLLNGYGHSEEILTVIYALHTLLLANHGKEQETRLLQSTLEEYTKLANSWHVENGNAHLHDVWHQEMFAPKEGLSQEMRSWAYLNAMLTGEPRLNSLRRRMEEKQLDSVQHLIERIVDIFSPKRPPLRLGEELSSQTRVAAIALLYHIMNIPGQYVYVMAHECCCQVDKNLSPASVKRAHILNSVGRRLTNRDINISCTVFIPMLWRPRSRGPPTAIVIKLGISSILSEQKLQPRLGLLARLVDTCIALRAAGHKVVLVCSGAIGMGRRRRMSLLDGGLQGRWCKKDKSLNEKQAASALLSYYTLAPCPDNQGHLIALGDSLFSRFNQPIAQILFN</sequence>
<evidence type="ECO:0000313" key="6">
    <source>
        <dbReference type="Proteomes" id="UP000235388"/>
    </source>
</evidence>
<keyword evidence="1" id="KW-0808">Transferase</keyword>
<evidence type="ECO:0000256" key="1">
    <source>
        <dbReference type="ARBA" id="ARBA00022679"/>
    </source>
</evidence>
<keyword evidence="3" id="KW-0418">Kinase</keyword>
<dbReference type="EMBL" id="PGCJ01000138">
    <property type="protein sequence ID" value="PLW44312.1"/>
    <property type="molecule type" value="Genomic_DNA"/>
</dbReference>
<evidence type="ECO:0000313" key="5">
    <source>
        <dbReference type="EMBL" id="PLW44312.1"/>
    </source>
</evidence>
<accession>A0A2N5V2R7</accession>
<protein>
    <submittedName>
        <fullName evidence="5">Uncharacterized protein</fullName>
    </submittedName>
</protein>
<comment type="caution">
    <text evidence="5">The sequence shown here is derived from an EMBL/GenBank/DDBJ whole genome shotgun (WGS) entry which is preliminary data.</text>
</comment>
<evidence type="ECO:0000256" key="2">
    <source>
        <dbReference type="ARBA" id="ARBA00022741"/>
    </source>
</evidence>
<dbReference type="PANTHER" id="PTHR43654">
    <property type="entry name" value="GLUTAMATE 5-KINASE"/>
    <property type="match status" value="1"/>
</dbReference>
<dbReference type="InterPro" id="IPR001057">
    <property type="entry name" value="Glu/AcGlu_kinase"/>
</dbReference>
<dbReference type="InterPro" id="IPR036393">
    <property type="entry name" value="AceGlu_kinase-like_sf"/>
</dbReference>
<dbReference type="Gene3D" id="3.40.1160.10">
    <property type="entry name" value="Acetylglutamate kinase-like"/>
    <property type="match status" value="1"/>
</dbReference>
<proteinExistence type="predicted"/>
<dbReference type="OrthoDB" id="409889at2759"/>